<protein>
    <submittedName>
        <fullName evidence="1">Uncharacterized protein</fullName>
    </submittedName>
</protein>
<reference evidence="1" key="1">
    <citation type="submission" date="2023-07" db="EMBL/GenBank/DDBJ databases">
        <title>Black Yeasts Isolated from many extreme environments.</title>
        <authorList>
            <person name="Coleine C."/>
            <person name="Stajich J.E."/>
            <person name="Selbmann L."/>
        </authorList>
    </citation>
    <scope>NUCLEOTIDE SEQUENCE</scope>
    <source>
        <strain evidence="1">CCFEE 5714</strain>
    </source>
</reference>
<gene>
    <name evidence="1" type="ORF">LTR37_005792</name>
</gene>
<proteinExistence type="predicted"/>
<evidence type="ECO:0000313" key="2">
    <source>
        <dbReference type="Proteomes" id="UP001281147"/>
    </source>
</evidence>
<dbReference type="EMBL" id="JAUTXU010000037">
    <property type="protein sequence ID" value="KAK3717403.1"/>
    <property type="molecule type" value="Genomic_DNA"/>
</dbReference>
<accession>A0ACC3NHZ7</accession>
<dbReference type="Proteomes" id="UP001281147">
    <property type="component" value="Unassembled WGS sequence"/>
</dbReference>
<comment type="caution">
    <text evidence="1">The sequence shown here is derived from an EMBL/GenBank/DDBJ whole genome shotgun (WGS) entry which is preliminary data.</text>
</comment>
<sequence length="482" mass="56323">MPFKRRKTNNKKTAQQQGQQHPEVSEHSRTMEQIMKHFPNEILLRILWTLRTPSDKKTLQAVNGTCPRFHQVVQGELFRTMTLKYSYDYDLQQGAWMVSRLVRLVDEQPQLAVHVKAIELVIVPVPGRMETTSAFLNTCDSDESEGDDADKHYDEHYGRWIRHVNTRLQRYGVTPCLRSDPPRLMLMRWKFGIDRWYGILPDTAHTAVGWELADATTGRHRVLFGSYVRGSLGGFLSRFPCLEHLEAGCWSLHIARYMEELSRYYSLLFAKTIMLEALPQNITSMRFHGIPLEDNREQNYRAGPPTAFRHLLKVSIRHLEDRIPSFAHQLTNLELDICYLNSLPVSPRSATQHREPWKYAMEYWSHVLQLCQNLKSLRLTNALNPITQKQGYLRLDAMLEDVRLPNVRRLYLCGWTLTQELVADRTSTSFPRLIGLGLNDMDLRSEDVDAWAIIQRIIIEKYGIIDLSVTRLRQQTRRVRRR</sequence>
<keyword evidence="2" id="KW-1185">Reference proteome</keyword>
<name>A0ACC3NHZ7_9PEZI</name>
<organism evidence="1 2">
    <name type="scientific">Vermiconidia calcicola</name>
    <dbReference type="NCBI Taxonomy" id="1690605"/>
    <lineage>
        <taxon>Eukaryota</taxon>
        <taxon>Fungi</taxon>
        <taxon>Dikarya</taxon>
        <taxon>Ascomycota</taxon>
        <taxon>Pezizomycotina</taxon>
        <taxon>Dothideomycetes</taxon>
        <taxon>Dothideomycetidae</taxon>
        <taxon>Mycosphaerellales</taxon>
        <taxon>Extremaceae</taxon>
        <taxon>Vermiconidia</taxon>
    </lineage>
</organism>
<evidence type="ECO:0000313" key="1">
    <source>
        <dbReference type="EMBL" id="KAK3717403.1"/>
    </source>
</evidence>